<dbReference type="GO" id="GO:0006412">
    <property type="term" value="P:translation"/>
    <property type="evidence" value="ECO:0007669"/>
    <property type="project" value="UniProtKB-UniRule"/>
</dbReference>
<proteinExistence type="inferred from homology"/>
<comment type="function">
    <text evidence="7">This is one of the proteins that bind and probably mediate the attachment of the 5S RNA into the large ribosomal subunit, where it forms part of the central protuberance.</text>
</comment>
<organism evidence="8 9">
    <name type="scientific">Anaeroglobus geminatus F0357</name>
    <dbReference type="NCBI Taxonomy" id="861450"/>
    <lineage>
        <taxon>Bacteria</taxon>
        <taxon>Bacillati</taxon>
        <taxon>Bacillota</taxon>
        <taxon>Negativicutes</taxon>
        <taxon>Veillonellales</taxon>
        <taxon>Veillonellaceae</taxon>
        <taxon>Anaeroglobus</taxon>
    </lineage>
</organism>
<evidence type="ECO:0000313" key="8">
    <source>
        <dbReference type="EMBL" id="EHM37148.1"/>
    </source>
</evidence>
<dbReference type="NCBIfam" id="TIGR00060">
    <property type="entry name" value="L18_bact"/>
    <property type="match status" value="1"/>
</dbReference>
<dbReference type="eggNOG" id="COG0256">
    <property type="taxonomic scope" value="Bacteria"/>
</dbReference>
<dbReference type="AlphaFoldDB" id="G9YKH0"/>
<dbReference type="Proteomes" id="UP000005481">
    <property type="component" value="Unassembled WGS sequence"/>
</dbReference>
<dbReference type="GO" id="GO:0008097">
    <property type="term" value="F:5S rRNA binding"/>
    <property type="evidence" value="ECO:0007669"/>
    <property type="project" value="TreeGrafter"/>
</dbReference>
<evidence type="ECO:0000313" key="9">
    <source>
        <dbReference type="Proteomes" id="UP000005481"/>
    </source>
</evidence>
<keyword evidence="3 7" id="KW-0694">RNA-binding</keyword>
<comment type="caution">
    <text evidence="8">The sequence shown here is derived from an EMBL/GenBank/DDBJ whole genome shotgun (WGS) entry which is preliminary data.</text>
</comment>
<evidence type="ECO:0000256" key="3">
    <source>
        <dbReference type="ARBA" id="ARBA00022884"/>
    </source>
</evidence>
<evidence type="ECO:0000256" key="7">
    <source>
        <dbReference type="HAMAP-Rule" id="MF_01337"/>
    </source>
</evidence>
<dbReference type="HAMAP" id="MF_01337_B">
    <property type="entry name" value="Ribosomal_uL18_B"/>
    <property type="match status" value="1"/>
</dbReference>
<dbReference type="PATRIC" id="fig|861450.3.peg.2003"/>
<keyword evidence="2 7" id="KW-0699">rRNA-binding</keyword>
<dbReference type="InterPro" id="IPR004389">
    <property type="entry name" value="Ribosomal_uL18_bac-type"/>
</dbReference>
<reference evidence="8 9" key="1">
    <citation type="submission" date="2011-08" db="EMBL/GenBank/DDBJ databases">
        <authorList>
            <person name="Weinstock G."/>
            <person name="Sodergren E."/>
            <person name="Clifton S."/>
            <person name="Fulton L."/>
            <person name="Fulton B."/>
            <person name="Courtney L."/>
            <person name="Fronick C."/>
            <person name="Harrison M."/>
            <person name="Strong C."/>
            <person name="Farmer C."/>
            <person name="Delahaunty K."/>
            <person name="Markovic C."/>
            <person name="Hall O."/>
            <person name="Minx P."/>
            <person name="Tomlinson C."/>
            <person name="Mitreva M."/>
            <person name="Hou S."/>
            <person name="Chen J."/>
            <person name="Wollam A."/>
            <person name="Pepin K.H."/>
            <person name="Johnson M."/>
            <person name="Bhonagiri V."/>
            <person name="Zhang X."/>
            <person name="Suruliraj S."/>
            <person name="Warren W."/>
            <person name="Chinwalla A."/>
            <person name="Mardis E.R."/>
            <person name="Wilson R.K."/>
        </authorList>
    </citation>
    <scope>NUCLEOTIDE SEQUENCE [LARGE SCALE GENOMIC DNA]</scope>
    <source>
        <strain evidence="8 9">F0357</strain>
    </source>
</reference>
<dbReference type="STRING" id="861450.HMPREF0080_02180"/>
<dbReference type="SUPFAM" id="SSF53137">
    <property type="entry name" value="Translational machinery components"/>
    <property type="match status" value="1"/>
</dbReference>
<dbReference type="GO" id="GO:0003735">
    <property type="term" value="F:structural constituent of ribosome"/>
    <property type="evidence" value="ECO:0007669"/>
    <property type="project" value="InterPro"/>
</dbReference>
<comment type="subunit">
    <text evidence="7">Part of the 50S ribosomal subunit; part of the 5S rRNA/L5/L18/L25 subcomplex. Contacts the 5S and 23S rRNAs.</text>
</comment>
<dbReference type="FunFam" id="3.30.420.100:FF:000001">
    <property type="entry name" value="50S ribosomal protein L18"/>
    <property type="match status" value="1"/>
</dbReference>
<dbReference type="PANTHER" id="PTHR12899">
    <property type="entry name" value="39S RIBOSOMAL PROTEIN L18, MITOCHONDRIAL"/>
    <property type="match status" value="1"/>
</dbReference>
<gene>
    <name evidence="7" type="primary">rplR</name>
    <name evidence="8" type="ORF">HMPREF0080_02180</name>
</gene>
<keyword evidence="9" id="KW-1185">Reference proteome</keyword>
<accession>G9YKH0</accession>
<evidence type="ECO:0000256" key="1">
    <source>
        <dbReference type="ARBA" id="ARBA00007116"/>
    </source>
</evidence>
<dbReference type="PANTHER" id="PTHR12899:SF3">
    <property type="entry name" value="LARGE RIBOSOMAL SUBUNIT PROTEIN UL18M"/>
    <property type="match status" value="1"/>
</dbReference>
<keyword evidence="5 7" id="KW-0687">Ribonucleoprotein</keyword>
<dbReference type="InterPro" id="IPR057268">
    <property type="entry name" value="Ribosomal_L18"/>
</dbReference>
<dbReference type="EMBL" id="AGCJ01000103">
    <property type="protein sequence ID" value="EHM37148.1"/>
    <property type="molecule type" value="Genomic_DNA"/>
</dbReference>
<dbReference type="InterPro" id="IPR005484">
    <property type="entry name" value="Ribosomal_uL18_bac/plant/anim"/>
</dbReference>
<name>G9YKH0_9FIRM</name>
<evidence type="ECO:0000256" key="6">
    <source>
        <dbReference type="ARBA" id="ARBA00035197"/>
    </source>
</evidence>
<dbReference type="HOGENOM" id="CLU_098841_0_1_9"/>
<dbReference type="GO" id="GO:0022625">
    <property type="term" value="C:cytosolic large ribosomal subunit"/>
    <property type="evidence" value="ECO:0007669"/>
    <property type="project" value="TreeGrafter"/>
</dbReference>
<dbReference type="Pfam" id="PF00861">
    <property type="entry name" value="Ribosomal_L18p"/>
    <property type="match status" value="1"/>
</dbReference>
<evidence type="ECO:0000256" key="2">
    <source>
        <dbReference type="ARBA" id="ARBA00022730"/>
    </source>
</evidence>
<dbReference type="CDD" id="cd00432">
    <property type="entry name" value="Ribosomal_L18_L5e"/>
    <property type="match status" value="1"/>
</dbReference>
<keyword evidence="4 7" id="KW-0689">Ribosomal protein</keyword>
<protein>
    <recommendedName>
        <fullName evidence="6 7">Large ribosomal subunit protein uL18</fullName>
    </recommendedName>
</protein>
<evidence type="ECO:0000256" key="4">
    <source>
        <dbReference type="ARBA" id="ARBA00022980"/>
    </source>
</evidence>
<sequence length="104" mass="11139">MRKHINGTAERPRLNVFRSLNNIYAQVIDDVKGETLVSASTLDKELKGRANGGNKEGAGLVGKLVAERAVAKGITTVVFDRGGYIYHGRVAALAEAAREAGLKF</sequence>
<comment type="similarity">
    <text evidence="1 7">Belongs to the universal ribosomal protein uL18 family.</text>
</comment>
<dbReference type="Gene3D" id="3.30.420.100">
    <property type="match status" value="1"/>
</dbReference>
<evidence type="ECO:0000256" key="5">
    <source>
        <dbReference type="ARBA" id="ARBA00023274"/>
    </source>
</evidence>